<feature type="signal peptide" evidence="3">
    <location>
        <begin position="1"/>
        <end position="24"/>
    </location>
</feature>
<keyword evidence="2 3" id="KW-0732">Signal</keyword>
<dbReference type="Gene3D" id="2.60.40.2480">
    <property type="entry name" value="Periplasmic metal-binding protein Tp34-type"/>
    <property type="match status" value="1"/>
</dbReference>
<dbReference type="EMBL" id="JFKA01000013">
    <property type="protein sequence ID" value="OSQ35991.1"/>
    <property type="molecule type" value="Genomic_DNA"/>
</dbReference>
<comment type="caution">
    <text evidence="4">The sequence shown here is derived from an EMBL/GenBank/DDBJ whole genome shotgun (WGS) entry which is preliminary data.</text>
</comment>
<dbReference type="AlphaFoldDB" id="A0A1Y2KWG5"/>
<accession>A0A1Y2KWG5</accession>
<sequence>MRRTIVASAVMLAGTFGFIVSASAGEQPAGELLNKNGMHILGVFLQPVVMEPAMPGQEADKTDIHLEADIAALPTNANGFYEDAWIPYLDVDYQLERTGSDWHQAGKLMAMVASDGPHYGANVKLDGPGEYHVTFHINPPEGGHFMHHVDKETGVAPWWQPFDYDGTFIFAGAGKKGGY</sequence>
<comment type="similarity">
    <text evidence="1">Belongs to the UPF0423 family.</text>
</comment>
<dbReference type="InterPro" id="IPR038482">
    <property type="entry name" value="Tp34-type_sf"/>
</dbReference>
<evidence type="ECO:0000256" key="2">
    <source>
        <dbReference type="ARBA" id="ARBA00022729"/>
    </source>
</evidence>
<dbReference type="Pfam" id="PF10634">
    <property type="entry name" value="Iron_transport"/>
    <property type="match status" value="1"/>
</dbReference>
<organism evidence="4 5">
    <name type="scientific">Thalassospira mesophila</name>
    <dbReference type="NCBI Taxonomy" id="1293891"/>
    <lineage>
        <taxon>Bacteria</taxon>
        <taxon>Pseudomonadati</taxon>
        <taxon>Pseudomonadota</taxon>
        <taxon>Alphaproteobacteria</taxon>
        <taxon>Rhodospirillales</taxon>
        <taxon>Thalassospiraceae</taxon>
        <taxon>Thalassospira</taxon>
    </lineage>
</organism>
<name>A0A1Y2KWG5_9PROT</name>
<keyword evidence="5" id="KW-1185">Reference proteome</keyword>
<evidence type="ECO:0000256" key="3">
    <source>
        <dbReference type="SAM" id="SignalP"/>
    </source>
</evidence>
<evidence type="ECO:0000256" key="1">
    <source>
        <dbReference type="ARBA" id="ARBA00010013"/>
    </source>
</evidence>
<evidence type="ECO:0000313" key="5">
    <source>
        <dbReference type="Proteomes" id="UP000193391"/>
    </source>
</evidence>
<gene>
    <name evidence="4" type="ORF">TMES_19380</name>
</gene>
<dbReference type="PIRSF" id="PIRSF017018">
    <property type="entry name" value="Tp34"/>
    <property type="match status" value="1"/>
</dbReference>
<reference evidence="4 5" key="1">
    <citation type="submission" date="2014-03" db="EMBL/GenBank/DDBJ databases">
        <title>The draft genome sequence of Thalassospira mesophila JCM 18969.</title>
        <authorList>
            <person name="Lai Q."/>
            <person name="Shao Z."/>
        </authorList>
    </citation>
    <scope>NUCLEOTIDE SEQUENCE [LARGE SCALE GENOMIC DNA]</scope>
    <source>
        <strain evidence="4 5">JCM 18969</strain>
    </source>
</reference>
<protein>
    <recommendedName>
        <fullName evidence="6">34 kDa membrane antigen</fullName>
    </recommendedName>
</protein>
<dbReference type="STRING" id="1293891.TMES_19380"/>
<feature type="chain" id="PRO_5013186514" description="34 kDa membrane antigen" evidence="3">
    <location>
        <begin position="25"/>
        <end position="179"/>
    </location>
</feature>
<evidence type="ECO:0008006" key="6">
    <source>
        <dbReference type="Google" id="ProtNLM"/>
    </source>
</evidence>
<evidence type="ECO:0000313" key="4">
    <source>
        <dbReference type="EMBL" id="OSQ35991.1"/>
    </source>
</evidence>
<dbReference type="Proteomes" id="UP000193391">
    <property type="component" value="Unassembled WGS sequence"/>
</dbReference>
<proteinExistence type="inferred from homology"/>
<dbReference type="InterPro" id="IPR018470">
    <property type="entry name" value="Metal-bd_Tp34-typ"/>
</dbReference>